<protein>
    <submittedName>
        <fullName evidence="2">Uncharacterized protein</fullName>
    </submittedName>
</protein>
<feature type="compositionally biased region" description="Polar residues" evidence="1">
    <location>
        <begin position="148"/>
        <end position="172"/>
    </location>
</feature>
<feature type="compositionally biased region" description="Polar residues" evidence="1">
    <location>
        <begin position="179"/>
        <end position="198"/>
    </location>
</feature>
<evidence type="ECO:0000256" key="1">
    <source>
        <dbReference type="SAM" id="MobiDB-lite"/>
    </source>
</evidence>
<proteinExistence type="predicted"/>
<evidence type="ECO:0000313" key="2">
    <source>
        <dbReference type="EMBL" id="JAS81203.1"/>
    </source>
</evidence>
<dbReference type="EMBL" id="GECU01026503">
    <property type="protein sequence ID" value="JAS81203.1"/>
    <property type="molecule type" value="Transcribed_RNA"/>
</dbReference>
<feature type="region of interest" description="Disordered" evidence="1">
    <location>
        <begin position="148"/>
        <end position="219"/>
    </location>
</feature>
<dbReference type="AlphaFoldDB" id="A0A1B6I2Q5"/>
<organism evidence="2">
    <name type="scientific">Homalodisca liturata</name>
    <dbReference type="NCBI Taxonomy" id="320908"/>
    <lineage>
        <taxon>Eukaryota</taxon>
        <taxon>Metazoa</taxon>
        <taxon>Ecdysozoa</taxon>
        <taxon>Arthropoda</taxon>
        <taxon>Hexapoda</taxon>
        <taxon>Insecta</taxon>
        <taxon>Pterygota</taxon>
        <taxon>Neoptera</taxon>
        <taxon>Paraneoptera</taxon>
        <taxon>Hemiptera</taxon>
        <taxon>Auchenorrhyncha</taxon>
        <taxon>Membracoidea</taxon>
        <taxon>Cicadellidae</taxon>
        <taxon>Cicadellinae</taxon>
        <taxon>Proconiini</taxon>
        <taxon>Homalodisca</taxon>
    </lineage>
</organism>
<accession>A0A1B6I2Q5</accession>
<sequence>TIAPGNGYVYDQPRIPFPSNNIAQIISKPSQPRTFTTVKPFRTTTPTPNVPCEHDKQKLNSFPSSITSKPTNQNNIIVKSDSTSNAYVYDKPNVPFPPQVSGPSNQNSVSLRPFTTTTSVPFRPTGYTYDRPEKSFSLPNPTNNVPSFISSPANSGYNYQKPQNPFSSQRTLTADRFGYSTTSGASISPSPTASTGYSYEQPRIPFSSNIKPKVVSKNE</sequence>
<feature type="region of interest" description="Disordered" evidence="1">
    <location>
        <begin position="96"/>
        <end position="117"/>
    </location>
</feature>
<feature type="non-terminal residue" evidence="2">
    <location>
        <position position="219"/>
    </location>
</feature>
<feature type="compositionally biased region" description="Polar residues" evidence="1">
    <location>
        <begin position="101"/>
        <end position="117"/>
    </location>
</feature>
<reference evidence="2" key="1">
    <citation type="submission" date="2015-11" db="EMBL/GenBank/DDBJ databases">
        <title>De novo transcriptome assembly of four potential Pierce s Disease insect vectors from Arizona vineyards.</title>
        <authorList>
            <person name="Tassone E.E."/>
        </authorList>
    </citation>
    <scope>NUCLEOTIDE SEQUENCE</scope>
</reference>
<feature type="non-terminal residue" evidence="2">
    <location>
        <position position="1"/>
    </location>
</feature>
<gene>
    <name evidence="2" type="ORF">g.2633</name>
</gene>
<name>A0A1B6I2Q5_9HEMI</name>